<sequence length="159" mass="18986">MGYKDRDWLFDQYWNQKKSMREIAKECSVNHYIISKWLVFFNISKRTNSETQKIAVKKRNKPKLIKNKKELRNRFLLRTYGIRIEEYEELLQSQNNKCAICGILVKRGRRKKNFAVDHNHETGEVRGLLCEDCNRGIGLLREDIGILQKAIKYLESFED</sequence>
<dbReference type="InterPro" id="IPR044925">
    <property type="entry name" value="His-Me_finger_sf"/>
</dbReference>
<name>A0A0F9QI70_9ZZZZ</name>
<reference evidence="1" key="1">
    <citation type="journal article" date="2015" name="Nature">
        <title>Complex archaea that bridge the gap between prokaryotes and eukaryotes.</title>
        <authorList>
            <person name="Spang A."/>
            <person name="Saw J.H."/>
            <person name="Jorgensen S.L."/>
            <person name="Zaremba-Niedzwiedzka K."/>
            <person name="Martijn J."/>
            <person name="Lind A.E."/>
            <person name="van Eijk R."/>
            <person name="Schleper C."/>
            <person name="Guy L."/>
            <person name="Ettema T.J."/>
        </authorList>
    </citation>
    <scope>NUCLEOTIDE SEQUENCE</scope>
</reference>
<accession>A0A0F9QI70</accession>
<evidence type="ECO:0000313" key="1">
    <source>
        <dbReference type="EMBL" id="KKN36747.1"/>
    </source>
</evidence>
<dbReference type="EMBL" id="LAZR01001945">
    <property type="protein sequence ID" value="KKN36747.1"/>
    <property type="molecule type" value="Genomic_DNA"/>
</dbReference>
<dbReference type="Gene3D" id="3.40.1800.10">
    <property type="entry name" value="His-Me finger endonucleases"/>
    <property type="match status" value="1"/>
</dbReference>
<dbReference type="Pfam" id="PF02945">
    <property type="entry name" value="Endonuclease_7"/>
    <property type="match status" value="1"/>
</dbReference>
<comment type="caution">
    <text evidence="1">The sequence shown here is derived from an EMBL/GenBank/DDBJ whole genome shotgun (WGS) entry which is preliminary data.</text>
</comment>
<protein>
    <recommendedName>
        <fullName evidence="2">Recombination endonuclease VII</fullName>
    </recommendedName>
</protein>
<organism evidence="1">
    <name type="scientific">marine sediment metagenome</name>
    <dbReference type="NCBI Taxonomy" id="412755"/>
    <lineage>
        <taxon>unclassified sequences</taxon>
        <taxon>metagenomes</taxon>
        <taxon>ecological metagenomes</taxon>
    </lineage>
</organism>
<dbReference type="InterPro" id="IPR004211">
    <property type="entry name" value="Endonuclease_7"/>
</dbReference>
<proteinExistence type="predicted"/>
<dbReference type="AlphaFoldDB" id="A0A0F9QI70"/>
<dbReference type="InterPro" id="IPR038563">
    <property type="entry name" value="Endonuclease_7_sf"/>
</dbReference>
<gene>
    <name evidence="1" type="ORF">LCGC14_0770530</name>
</gene>
<dbReference type="SUPFAM" id="SSF54060">
    <property type="entry name" value="His-Me finger endonucleases"/>
    <property type="match status" value="1"/>
</dbReference>
<evidence type="ECO:0008006" key="2">
    <source>
        <dbReference type="Google" id="ProtNLM"/>
    </source>
</evidence>